<evidence type="ECO:0000256" key="11">
    <source>
        <dbReference type="ARBA" id="ARBA00023201"/>
    </source>
</evidence>
<evidence type="ECO:0000256" key="12">
    <source>
        <dbReference type="ARBA" id="ARBA00023303"/>
    </source>
</evidence>
<feature type="compositionally biased region" description="Polar residues" evidence="14">
    <location>
        <begin position="56"/>
        <end position="66"/>
    </location>
</feature>
<name>A0A1I7SQV3_BURXY</name>
<feature type="compositionally biased region" description="Low complexity" evidence="14">
    <location>
        <begin position="42"/>
        <end position="55"/>
    </location>
</feature>
<evidence type="ECO:0000256" key="13">
    <source>
        <dbReference type="RuleBase" id="RU000679"/>
    </source>
</evidence>
<dbReference type="InterPro" id="IPR001873">
    <property type="entry name" value="ENaC"/>
</dbReference>
<dbReference type="Gene3D" id="2.60.470.10">
    <property type="entry name" value="Acid-sensing ion channels like domains"/>
    <property type="match status" value="1"/>
</dbReference>
<keyword evidence="6" id="KW-1133">Transmembrane helix</keyword>
<feature type="compositionally biased region" description="Low complexity" evidence="14">
    <location>
        <begin position="10"/>
        <end position="35"/>
    </location>
</feature>
<dbReference type="Gene3D" id="1.10.287.820">
    <property type="entry name" value="Acid-sensing ion channel domain"/>
    <property type="match status" value="1"/>
</dbReference>
<evidence type="ECO:0000256" key="9">
    <source>
        <dbReference type="ARBA" id="ARBA00023136"/>
    </source>
</evidence>
<dbReference type="GO" id="GO:0015280">
    <property type="term" value="F:ligand-gated sodium channel activity"/>
    <property type="evidence" value="ECO:0007669"/>
    <property type="project" value="TreeGrafter"/>
</dbReference>
<keyword evidence="5 13" id="KW-0812">Transmembrane</keyword>
<comment type="subcellular location">
    <subcellularLocation>
        <location evidence="1">Membrane</location>
        <topology evidence="1">Multi-pass membrane protein</topology>
    </subcellularLocation>
</comment>
<keyword evidence="8 13" id="KW-0406">Ion transport</keyword>
<evidence type="ECO:0000256" key="3">
    <source>
        <dbReference type="ARBA" id="ARBA00022448"/>
    </source>
</evidence>
<feature type="region of interest" description="Disordered" evidence="14">
    <location>
        <begin position="1"/>
        <end position="66"/>
    </location>
</feature>
<evidence type="ECO:0000256" key="7">
    <source>
        <dbReference type="ARBA" id="ARBA00023053"/>
    </source>
</evidence>
<dbReference type="InterPro" id="IPR020903">
    <property type="entry name" value="ENaC_CS"/>
</dbReference>
<dbReference type="Proteomes" id="UP000095284">
    <property type="component" value="Unplaced"/>
</dbReference>
<dbReference type="WBParaSite" id="BXY_1541600.1">
    <property type="protein sequence ID" value="BXY_1541600.1"/>
    <property type="gene ID" value="BXY_1541600"/>
</dbReference>
<evidence type="ECO:0000256" key="6">
    <source>
        <dbReference type="ARBA" id="ARBA00022989"/>
    </source>
</evidence>
<evidence type="ECO:0000256" key="5">
    <source>
        <dbReference type="ARBA" id="ARBA00022692"/>
    </source>
</evidence>
<evidence type="ECO:0000256" key="1">
    <source>
        <dbReference type="ARBA" id="ARBA00004141"/>
    </source>
</evidence>
<evidence type="ECO:0000256" key="8">
    <source>
        <dbReference type="ARBA" id="ARBA00023065"/>
    </source>
</evidence>
<dbReference type="AlphaFoldDB" id="A0A1I7SQV3"/>
<dbReference type="Pfam" id="PF00858">
    <property type="entry name" value="ASC"/>
    <property type="match status" value="1"/>
</dbReference>
<keyword evidence="12 13" id="KW-0407">Ion channel</keyword>
<dbReference type="PROSITE" id="PS01206">
    <property type="entry name" value="ASC"/>
    <property type="match status" value="1"/>
</dbReference>
<accession>A0A1I7SQV3</accession>
<dbReference type="PRINTS" id="PR01078">
    <property type="entry name" value="AMINACHANNEL"/>
</dbReference>
<keyword evidence="10" id="KW-0325">Glycoprotein</keyword>
<dbReference type="PANTHER" id="PTHR11690:SF248">
    <property type="entry name" value="PICKPOCKET 17, ISOFORM A"/>
    <property type="match status" value="1"/>
</dbReference>
<organism evidence="15 16">
    <name type="scientific">Bursaphelenchus xylophilus</name>
    <name type="common">Pinewood nematode worm</name>
    <name type="synonym">Aphelenchoides xylophilus</name>
    <dbReference type="NCBI Taxonomy" id="6326"/>
    <lineage>
        <taxon>Eukaryota</taxon>
        <taxon>Metazoa</taxon>
        <taxon>Ecdysozoa</taxon>
        <taxon>Nematoda</taxon>
        <taxon>Chromadorea</taxon>
        <taxon>Rhabditida</taxon>
        <taxon>Tylenchina</taxon>
        <taxon>Tylenchomorpha</taxon>
        <taxon>Aphelenchoidea</taxon>
        <taxon>Aphelenchoididae</taxon>
        <taxon>Bursaphelenchus</taxon>
    </lineage>
</organism>
<reference evidence="16" key="1">
    <citation type="submission" date="2016-11" db="UniProtKB">
        <authorList>
            <consortium name="WormBaseParasite"/>
        </authorList>
    </citation>
    <scope>IDENTIFICATION</scope>
</reference>
<proteinExistence type="inferred from homology"/>
<keyword evidence="4 13" id="KW-0894">Sodium channel</keyword>
<evidence type="ECO:0000313" key="15">
    <source>
        <dbReference type="Proteomes" id="UP000095284"/>
    </source>
</evidence>
<protein>
    <submittedName>
        <fullName evidence="16">Amiloride-sensitive sodium channel</fullName>
    </submittedName>
</protein>
<keyword evidence="3 13" id="KW-0813">Transport</keyword>
<evidence type="ECO:0000313" key="16">
    <source>
        <dbReference type="WBParaSite" id="BXY_1541600.1"/>
    </source>
</evidence>
<keyword evidence="9" id="KW-0472">Membrane</keyword>
<evidence type="ECO:0000256" key="14">
    <source>
        <dbReference type="SAM" id="MobiDB-lite"/>
    </source>
</evidence>
<sequence length="541" mass="60395">MTQSATQEGAKTVLSTTTKTSTAQSASTSSITASSKEARLETTATQTAKTVVKNTSTSPTSLGTSAFTTSPLVDPGTLADLFGLSSNDNQVTINANMLVSMQIVAAGLTQTERDEVSYQLPELISTCTIDGRPCNMDRDFDQRFDVDYGYCYTFNYAEPSGFYNATNFGADHGLQIITIVDEDEYLESTEFQGVKVVVHPQNTWPFPNQEGYFARPGAGFGIMVRRNSFSRLGKPYGLCDTLDSISARKQQFLFNGTYSTEGCLRSCFQTKIAETCGCFDARFPEVNDTEVCTPVNADKYKCYTDYIEKNGDYYFADCECDSPCQNDAFGGDVVNFHWPHGPFFVDKACANLSASEDCIEYYRKNTVLVQVYFTQFGYESLEESPDQAVNFEDRKIAVDFTDLLSNLYGNTGLWIGWCIITVGELVLTFLQMITWICRTKYEIPEVPSCRRRNYPECEEDEEENTAVTASGEYSCNTNAVDMRNIMASKRKSMKNHANTDKTSSQRPVDLDKYCGIYEPTYNNILKVVYPSDIATVRPAFE</sequence>
<evidence type="ECO:0000256" key="2">
    <source>
        <dbReference type="ARBA" id="ARBA00007193"/>
    </source>
</evidence>
<dbReference type="GO" id="GO:0005886">
    <property type="term" value="C:plasma membrane"/>
    <property type="evidence" value="ECO:0007669"/>
    <property type="project" value="TreeGrafter"/>
</dbReference>
<comment type="similarity">
    <text evidence="2 13">Belongs to the amiloride-sensitive sodium channel (TC 1.A.6) family.</text>
</comment>
<keyword evidence="7" id="KW-0915">Sodium</keyword>
<evidence type="ECO:0000256" key="10">
    <source>
        <dbReference type="ARBA" id="ARBA00023180"/>
    </source>
</evidence>
<evidence type="ECO:0000256" key="4">
    <source>
        <dbReference type="ARBA" id="ARBA00022461"/>
    </source>
</evidence>
<dbReference type="PANTHER" id="PTHR11690">
    <property type="entry name" value="AMILORIDE-SENSITIVE SODIUM CHANNEL-RELATED"/>
    <property type="match status" value="1"/>
</dbReference>
<keyword evidence="11 13" id="KW-0739">Sodium transport</keyword>